<dbReference type="OrthoDB" id="5303703at2759"/>
<sequence length="684" mass="75903">MGWTGGDSNWSPFNGADNEAENSIVMGDLLTSYSIDHPIPPQNPTTTANAAAATDRTEYLGPRVSDSGSVSATVVGTHRIQEPHETVPKVVRNERNFVDHGVAFFLPPDENRCADQRENATHRAYIDGIEVDLTAVSKYDLRLAPREHRDGYENTWIDQDETGDYDPKSELQQARVQQQQQRLRLRRQRCTKRENTILQHDTRITVEPKRLIASLRFANPETKRRLVNFVAYGNDADSGYRFRERQDRSAYMRGDQECDSSLIRSAVPLARGCRHCALLGLTCSIIDDEFEYPCKACSEDAEVCELIRPPARKRGCEVCKRKKRSCSYKRTYKHGSNCRECARDADVCIAGPAKDAVAVRLRCPLEGVALRDHASWLQKRLTAKKPKIIKFCSNCEKTDLDYPTPQSGRNGKSGLACCDDGDDFPFQNGAPNQYMAPQHNSCNILSQCVPPPGDDGVKGLVTASGASGGSEFTITTRFFHPIRFNHDTTPDPAQSCHFCQEPALAVFGSVPRKIRVTLTADGTSYQELNDEDNGPGVENTKICSLCTYRRMQVAICVMHDLRPMPSARRKDEHGSLDAALNRLEGGSSSGAEEWCSICPSLATHSCTSPQDVADGEESPEHGCGLRACDTCVNALSMEYGGDLQHMLAEVRDEPSEERPWGLRADAELFREDGLLVRYAVLSDA</sequence>
<evidence type="ECO:0000256" key="1">
    <source>
        <dbReference type="ARBA" id="ARBA00023242"/>
    </source>
</evidence>
<gene>
    <name evidence="3" type="ORF">K431DRAFT_310435</name>
</gene>
<organism evidence="3 4">
    <name type="scientific">Polychaeton citri CBS 116435</name>
    <dbReference type="NCBI Taxonomy" id="1314669"/>
    <lineage>
        <taxon>Eukaryota</taxon>
        <taxon>Fungi</taxon>
        <taxon>Dikarya</taxon>
        <taxon>Ascomycota</taxon>
        <taxon>Pezizomycotina</taxon>
        <taxon>Dothideomycetes</taxon>
        <taxon>Dothideomycetidae</taxon>
        <taxon>Capnodiales</taxon>
        <taxon>Capnodiaceae</taxon>
        <taxon>Polychaeton</taxon>
    </lineage>
</organism>
<evidence type="ECO:0000259" key="2">
    <source>
        <dbReference type="PROSITE" id="PS00463"/>
    </source>
</evidence>
<dbReference type="AlphaFoldDB" id="A0A9P4QED2"/>
<evidence type="ECO:0000313" key="4">
    <source>
        <dbReference type="Proteomes" id="UP000799441"/>
    </source>
</evidence>
<feature type="domain" description="Zn(2)-C6 fungal-type" evidence="2">
    <location>
        <begin position="315"/>
        <end position="348"/>
    </location>
</feature>
<dbReference type="GO" id="GO:0000981">
    <property type="term" value="F:DNA-binding transcription factor activity, RNA polymerase II-specific"/>
    <property type="evidence" value="ECO:0007669"/>
    <property type="project" value="InterPro"/>
</dbReference>
<name>A0A9P4QED2_9PEZI</name>
<comment type="caution">
    <text evidence="3">The sequence shown here is derived from an EMBL/GenBank/DDBJ whole genome shotgun (WGS) entry which is preliminary data.</text>
</comment>
<keyword evidence="4" id="KW-1185">Reference proteome</keyword>
<dbReference type="InterPro" id="IPR001138">
    <property type="entry name" value="Zn2Cys6_DnaBD"/>
</dbReference>
<accession>A0A9P4QED2</accession>
<keyword evidence="1" id="KW-0539">Nucleus</keyword>
<dbReference type="EMBL" id="MU003773">
    <property type="protein sequence ID" value="KAF2724103.1"/>
    <property type="molecule type" value="Genomic_DNA"/>
</dbReference>
<proteinExistence type="predicted"/>
<dbReference type="Proteomes" id="UP000799441">
    <property type="component" value="Unassembled WGS sequence"/>
</dbReference>
<evidence type="ECO:0000313" key="3">
    <source>
        <dbReference type="EMBL" id="KAF2724103.1"/>
    </source>
</evidence>
<dbReference type="PROSITE" id="PS00463">
    <property type="entry name" value="ZN2_CY6_FUNGAL_1"/>
    <property type="match status" value="1"/>
</dbReference>
<reference evidence="3" key="1">
    <citation type="journal article" date="2020" name="Stud. Mycol.">
        <title>101 Dothideomycetes genomes: a test case for predicting lifestyles and emergence of pathogens.</title>
        <authorList>
            <person name="Haridas S."/>
            <person name="Albert R."/>
            <person name="Binder M."/>
            <person name="Bloem J."/>
            <person name="Labutti K."/>
            <person name="Salamov A."/>
            <person name="Andreopoulos B."/>
            <person name="Baker S."/>
            <person name="Barry K."/>
            <person name="Bills G."/>
            <person name="Bluhm B."/>
            <person name="Cannon C."/>
            <person name="Castanera R."/>
            <person name="Culley D."/>
            <person name="Daum C."/>
            <person name="Ezra D."/>
            <person name="Gonzalez J."/>
            <person name="Henrissat B."/>
            <person name="Kuo A."/>
            <person name="Liang C."/>
            <person name="Lipzen A."/>
            <person name="Lutzoni F."/>
            <person name="Magnuson J."/>
            <person name="Mondo S."/>
            <person name="Nolan M."/>
            <person name="Ohm R."/>
            <person name="Pangilinan J."/>
            <person name="Park H.-J."/>
            <person name="Ramirez L."/>
            <person name="Alfaro M."/>
            <person name="Sun H."/>
            <person name="Tritt A."/>
            <person name="Yoshinaga Y."/>
            <person name="Zwiers L.-H."/>
            <person name="Turgeon B."/>
            <person name="Goodwin S."/>
            <person name="Spatafora J."/>
            <person name="Crous P."/>
            <person name="Grigoriev I."/>
        </authorList>
    </citation>
    <scope>NUCLEOTIDE SEQUENCE</scope>
    <source>
        <strain evidence="3">CBS 116435</strain>
    </source>
</reference>
<dbReference type="GO" id="GO:0008270">
    <property type="term" value="F:zinc ion binding"/>
    <property type="evidence" value="ECO:0007669"/>
    <property type="project" value="InterPro"/>
</dbReference>
<protein>
    <recommendedName>
        <fullName evidence="2">Zn(2)-C6 fungal-type domain-containing protein</fullName>
    </recommendedName>
</protein>